<proteinExistence type="predicted"/>
<protein>
    <submittedName>
        <fullName evidence="2">Uncharacterized protein</fullName>
    </submittedName>
</protein>
<accession>A0A1B7MRG9</accession>
<feature type="non-terminal residue" evidence="2">
    <location>
        <position position="1"/>
    </location>
</feature>
<gene>
    <name evidence="2" type="ORF">K503DRAFT_773708</name>
</gene>
<dbReference type="SUPFAM" id="SSF50978">
    <property type="entry name" value="WD40 repeat-like"/>
    <property type="match status" value="1"/>
</dbReference>
<keyword evidence="1" id="KW-0853">WD repeat</keyword>
<name>A0A1B7MRG9_9AGAM</name>
<dbReference type="InterPro" id="IPR015943">
    <property type="entry name" value="WD40/YVTN_repeat-like_dom_sf"/>
</dbReference>
<sequence length="69" mass="7670">TEPASAAKKMILTPVITLEGNERYASISYSPDGKQLASGSVDKTVRRWDVLVSKEIEKAQNVGEYEVWQ</sequence>
<reference evidence="2 3" key="1">
    <citation type="submission" date="2016-06" db="EMBL/GenBank/DDBJ databases">
        <title>Comparative genomics of the ectomycorrhizal sister species Rhizopogon vinicolor and Rhizopogon vesiculosus (Basidiomycota: Boletales) reveals a divergence of the mating type B locus.</title>
        <authorList>
            <consortium name="DOE Joint Genome Institute"/>
            <person name="Mujic A.B."/>
            <person name="Kuo A."/>
            <person name="Tritt A."/>
            <person name="Lipzen A."/>
            <person name="Chen C."/>
            <person name="Johnson J."/>
            <person name="Sharma A."/>
            <person name="Barry K."/>
            <person name="Grigoriev I.V."/>
            <person name="Spatafora J.W."/>
        </authorList>
    </citation>
    <scope>NUCLEOTIDE SEQUENCE [LARGE SCALE GENOMIC DNA]</scope>
    <source>
        <strain evidence="2 3">AM-OR11-026</strain>
    </source>
</reference>
<dbReference type="Gene3D" id="2.130.10.10">
    <property type="entry name" value="YVTN repeat-like/Quinoprotein amine dehydrogenase"/>
    <property type="match status" value="1"/>
</dbReference>
<feature type="repeat" description="WD" evidence="1">
    <location>
        <begin position="26"/>
        <end position="58"/>
    </location>
</feature>
<dbReference type="Pfam" id="PF00400">
    <property type="entry name" value="WD40"/>
    <property type="match status" value="1"/>
</dbReference>
<evidence type="ECO:0000313" key="2">
    <source>
        <dbReference type="EMBL" id="OAX35215.1"/>
    </source>
</evidence>
<dbReference type="SMART" id="SM00320">
    <property type="entry name" value="WD40"/>
    <property type="match status" value="1"/>
</dbReference>
<evidence type="ECO:0000313" key="3">
    <source>
        <dbReference type="Proteomes" id="UP000092154"/>
    </source>
</evidence>
<keyword evidence="3" id="KW-1185">Reference proteome</keyword>
<dbReference type="InParanoid" id="A0A1B7MRG9"/>
<evidence type="ECO:0000256" key="1">
    <source>
        <dbReference type="PROSITE-ProRule" id="PRU00221"/>
    </source>
</evidence>
<dbReference type="PROSITE" id="PS50082">
    <property type="entry name" value="WD_REPEATS_2"/>
    <property type="match status" value="1"/>
</dbReference>
<dbReference type="EMBL" id="KV448520">
    <property type="protein sequence ID" value="OAX35215.1"/>
    <property type="molecule type" value="Genomic_DNA"/>
</dbReference>
<dbReference type="PROSITE" id="PS50294">
    <property type="entry name" value="WD_REPEATS_REGION"/>
    <property type="match status" value="1"/>
</dbReference>
<dbReference type="Proteomes" id="UP000092154">
    <property type="component" value="Unassembled WGS sequence"/>
</dbReference>
<dbReference type="OrthoDB" id="2679540at2759"/>
<dbReference type="InterPro" id="IPR001680">
    <property type="entry name" value="WD40_rpt"/>
</dbReference>
<organism evidence="2 3">
    <name type="scientific">Rhizopogon vinicolor AM-OR11-026</name>
    <dbReference type="NCBI Taxonomy" id="1314800"/>
    <lineage>
        <taxon>Eukaryota</taxon>
        <taxon>Fungi</taxon>
        <taxon>Dikarya</taxon>
        <taxon>Basidiomycota</taxon>
        <taxon>Agaricomycotina</taxon>
        <taxon>Agaricomycetes</taxon>
        <taxon>Agaricomycetidae</taxon>
        <taxon>Boletales</taxon>
        <taxon>Suillineae</taxon>
        <taxon>Rhizopogonaceae</taxon>
        <taxon>Rhizopogon</taxon>
    </lineage>
</organism>
<dbReference type="AlphaFoldDB" id="A0A1B7MRG9"/>
<dbReference type="InterPro" id="IPR036322">
    <property type="entry name" value="WD40_repeat_dom_sf"/>
</dbReference>